<dbReference type="SUPFAM" id="SSF54001">
    <property type="entry name" value="Cysteine proteinases"/>
    <property type="match status" value="1"/>
</dbReference>
<accession>A0A385EBM6</accession>
<dbReference type="Proteomes" id="UP000259421">
    <property type="component" value="Segment"/>
</dbReference>
<dbReference type="GO" id="GO:0016787">
    <property type="term" value="F:hydrolase activity"/>
    <property type="evidence" value="ECO:0007669"/>
    <property type="project" value="UniProtKB-KW"/>
</dbReference>
<keyword evidence="1" id="KW-0378">Hydrolase</keyword>
<dbReference type="InterPro" id="IPR038765">
    <property type="entry name" value="Papain-like_cys_pep_sf"/>
</dbReference>
<gene>
    <name evidence="1" type="ORF">CcrBL9_gp169</name>
</gene>
<evidence type="ECO:0000313" key="2">
    <source>
        <dbReference type="Proteomes" id="UP000259421"/>
    </source>
</evidence>
<dbReference type="Gene3D" id="3.90.1720.10">
    <property type="entry name" value="endopeptidase domain like (from Nostoc punctiforme)"/>
    <property type="match status" value="1"/>
</dbReference>
<organism evidence="1 2">
    <name type="scientific">Caulobacter phage CcrBL9</name>
    <dbReference type="NCBI Taxonomy" id="2283270"/>
    <lineage>
        <taxon>Viruses</taxon>
        <taxon>Duplodnaviria</taxon>
        <taxon>Heunggongvirae</taxon>
        <taxon>Uroviricota</taxon>
        <taxon>Caudoviricetes</taxon>
        <taxon>Jeanschmidtviridae</taxon>
        <taxon>Bertelyvirus</taxon>
        <taxon>Bertelyvirus BL9</taxon>
    </lineage>
</organism>
<reference evidence="1 2" key="2">
    <citation type="submission" date="2018-09" db="EMBL/GenBank/DDBJ databases">
        <title>Giant CbK-like Caulobacter bacteriophages have genetically divergent genomes.</title>
        <authorList>
            <person name="Wilson K."/>
            <person name="Ely B."/>
        </authorList>
    </citation>
    <scope>NUCLEOTIDE SEQUENCE [LARGE SCALE GENOMIC DNA]</scope>
</reference>
<sequence length="140" mass="16118">MRRQEIIDEARRYVTAGARWRPRGRSIKAVDCIGLICCVGNHFGVPYEDIDGYSQNPDGRFVEHIRKFMVYREPQTVLPGCAVIFNDNHQACHIGIIGERYGQRSLIHASLAHRQVVEEEYDGHWTSRFRCALDFPGVED</sequence>
<reference evidence="2" key="1">
    <citation type="submission" date="2018-07" db="EMBL/GenBank/DDBJ databases">
        <title>Giant CbK-like Caulobacter bacteriophages have genetically divergent genomes.</title>
        <authorList>
            <person name="Wilson K.M."/>
            <person name="Ely B."/>
        </authorList>
    </citation>
    <scope>NUCLEOTIDE SEQUENCE [LARGE SCALE GENOMIC DNA]</scope>
</reference>
<dbReference type="GO" id="GO:0001897">
    <property type="term" value="P:symbiont-mediated cytolysis of host cell"/>
    <property type="evidence" value="ECO:0007669"/>
    <property type="project" value="UniProtKB-ARBA"/>
</dbReference>
<keyword evidence="2" id="KW-1185">Reference proteome</keyword>
<name>A0A385EBM6_9CAUD</name>
<evidence type="ECO:0000313" key="1">
    <source>
        <dbReference type="EMBL" id="AXQ69193.1"/>
    </source>
</evidence>
<proteinExistence type="predicted"/>
<dbReference type="EMBL" id="MH588546">
    <property type="protein sequence ID" value="AXQ69193.1"/>
    <property type="molecule type" value="Genomic_DNA"/>
</dbReference>
<protein>
    <submittedName>
        <fullName evidence="1">Cell wall-associated hydrolase</fullName>
    </submittedName>
</protein>